<protein>
    <submittedName>
        <fullName evidence="2">Uncharacterized protein</fullName>
    </submittedName>
</protein>
<evidence type="ECO:0000256" key="1">
    <source>
        <dbReference type="SAM" id="MobiDB-lite"/>
    </source>
</evidence>
<gene>
    <name evidence="2" type="ORF">PVAP13_4KG048915</name>
</gene>
<comment type="caution">
    <text evidence="2">The sequence shown here is derived from an EMBL/GenBank/DDBJ whole genome shotgun (WGS) entry which is preliminary data.</text>
</comment>
<feature type="compositionally biased region" description="Polar residues" evidence="1">
    <location>
        <begin position="93"/>
        <end position="104"/>
    </location>
</feature>
<evidence type="ECO:0000313" key="3">
    <source>
        <dbReference type="Proteomes" id="UP000823388"/>
    </source>
</evidence>
<accession>A0A8T0TQF5</accession>
<keyword evidence="3" id="KW-1185">Reference proteome</keyword>
<dbReference type="EMBL" id="CM029043">
    <property type="protein sequence ID" value="KAG2611084.1"/>
    <property type="molecule type" value="Genomic_DNA"/>
</dbReference>
<organism evidence="2 3">
    <name type="scientific">Panicum virgatum</name>
    <name type="common">Blackwell switchgrass</name>
    <dbReference type="NCBI Taxonomy" id="38727"/>
    <lineage>
        <taxon>Eukaryota</taxon>
        <taxon>Viridiplantae</taxon>
        <taxon>Streptophyta</taxon>
        <taxon>Embryophyta</taxon>
        <taxon>Tracheophyta</taxon>
        <taxon>Spermatophyta</taxon>
        <taxon>Magnoliopsida</taxon>
        <taxon>Liliopsida</taxon>
        <taxon>Poales</taxon>
        <taxon>Poaceae</taxon>
        <taxon>PACMAD clade</taxon>
        <taxon>Panicoideae</taxon>
        <taxon>Panicodae</taxon>
        <taxon>Paniceae</taxon>
        <taxon>Panicinae</taxon>
        <taxon>Panicum</taxon>
        <taxon>Panicum sect. Hiantes</taxon>
    </lineage>
</organism>
<feature type="region of interest" description="Disordered" evidence="1">
    <location>
        <begin position="78"/>
        <end position="104"/>
    </location>
</feature>
<sequence>MYFVIAFPIAYRVMYHVLLVIRNILISASTNGICQLSTRTRTISLPSSQKRGQGIEPSLFMFGKDGSFVLFCAPSHETSSSGGATGTCKELRTSSPIQGGTVTS</sequence>
<name>A0A8T0TQF5_PANVG</name>
<evidence type="ECO:0000313" key="2">
    <source>
        <dbReference type="EMBL" id="KAG2611084.1"/>
    </source>
</evidence>
<dbReference type="Proteomes" id="UP000823388">
    <property type="component" value="Chromosome 4K"/>
</dbReference>
<dbReference type="AlphaFoldDB" id="A0A8T0TQF5"/>
<reference evidence="2" key="1">
    <citation type="submission" date="2020-05" db="EMBL/GenBank/DDBJ databases">
        <title>WGS assembly of Panicum virgatum.</title>
        <authorList>
            <person name="Lovell J.T."/>
            <person name="Jenkins J."/>
            <person name="Shu S."/>
            <person name="Juenger T.E."/>
            <person name="Schmutz J."/>
        </authorList>
    </citation>
    <scope>NUCLEOTIDE SEQUENCE</scope>
    <source>
        <strain evidence="2">AP13</strain>
    </source>
</reference>
<proteinExistence type="predicted"/>